<dbReference type="CDD" id="cd00383">
    <property type="entry name" value="trans_reg_C"/>
    <property type="match status" value="1"/>
</dbReference>
<feature type="domain" description="Response regulatory" evidence="10">
    <location>
        <begin position="3"/>
        <end position="116"/>
    </location>
</feature>
<evidence type="ECO:0000256" key="3">
    <source>
        <dbReference type="ARBA" id="ARBA00022553"/>
    </source>
</evidence>
<dbReference type="InterPro" id="IPR036388">
    <property type="entry name" value="WH-like_DNA-bd_sf"/>
</dbReference>
<organism evidence="12 13">
    <name type="scientific">Terrimicrobium sacchariphilum</name>
    <dbReference type="NCBI Taxonomy" id="690879"/>
    <lineage>
        <taxon>Bacteria</taxon>
        <taxon>Pseudomonadati</taxon>
        <taxon>Verrucomicrobiota</taxon>
        <taxon>Terrimicrobiia</taxon>
        <taxon>Terrimicrobiales</taxon>
        <taxon>Terrimicrobiaceae</taxon>
        <taxon>Terrimicrobium</taxon>
    </lineage>
</organism>
<dbReference type="PANTHER" id="PTHR48111:SF50">
    <property type="entry name" value="KDP OPERON TRANSCRIPTIONAL REGULATORY PROTEIN KDPE"/>
    <property type="match status" value="1"/>
</dbReference>
<dbReference type="InterPro" id="IPR039420">
    <property type="entry name" value="WalR-like"/>
</dbReference>
<evidence type="ECO:0000313" key="12">
    <source>
        <dbReference type="EMBL" id="GAT35114.1"/>
    </source>
</evidence>
<feature type="modified residue" description="4-aspartylphosphate" evidence="8">
    <location>
        <position position="52"/>
    </location>
</feature>
<dbReference type="STRING" id="690879.TSACC_3175"/>
<keyword evidence="7" id="KW-0804">Transcription</keyword>
<keyword evidence="6 9" id="KW-0238">DNA-binding</keyword>
<dbReference type="InterPro" id="IPR011006">
    <property type="entry name" value="CheY-like_superfamily"/>
</dbReference>
<dbReference type="Pfam" id="PF00072">
    <property type="entry name" value="Response_reg"/>
    <property type="match status" value="1"/>
</dbReference>
<dbReference type="GO" id="GO:0032993">
    <property type="term" value="C:protein-DNA complex"/>
    <property type="evidence" value="ECO:0007669"/>
    <property type="project" value="TreeGrafter"/>
</dbReference>
<evidence type="ECO:0000259" key="10">
    <source>
        <dbReference type="PROSITE" id="PS50110"/>
    </source>
</evidence>
<reference evidence="13" key="1">
    <citation type="journal article" date="2017" name="Genome Announc.">
        <title>Draft Genome Sequence of Terrimicrobium sacchariphilum NM-5T, a Facultative Anaerobic Soil Bacterium of the Class Spartobacteria.</title>
        <authorList>
            <person name="Qiu Y.L."/>
            <person name="Tourlousse D.M."/>
            <person name="Matsuura N."/>
            <person name="Ohashi A."/>
            <person name="Sekiguchi Y."/>
        </authorList>
    </citation>
    <scope>NUCLEOTIDE SEQUENCE [LARGE SCALE GENOMIC DNA]</scope>
    <source>
        <strain evidence="13">NM-5</strain>
    </source>
</reference>
<name>A0A146GEL3_TERSA</name>
<dbReference type="Gene3D" id="1.10.10.10">
    <property type="entry name" value="Winged helix-like DNA-binding domain superfamily/Winged helix DNA-binding domain"/>
    <property type="match status" value="1"/>
</dbReference>
<feature type="domain" description="OmpR/PhoB-type" evidence="11">
    <location>
        <begin position="124"/>
        <end position="223"/>
    </location>
</feature>
<dbReference type="InterPro" id="IPR001789">
    <property type="entry name" value="Sig_transdc_resp-reg_receiver"/>
</dbReference>
<dbReference type="AlphaFoldDB" id="A0A146GEL3"/>
<evidence type="ECO:0000256" key="8">
    <source>
        <dbReference type="PROSITE-ProRule" id="PRU00169"/>
    </source>
</evidence>
<proteinExistence type="predicted"/>
<evidence type="ECO:0000259" key="11">
    <source>
        <dbReference type="PROSITE" id="PS51755"/>
    </source>
</evidence>
<dbReference type="PROSITE" id="PS50110">
    <property type="entry name" value="RESPONSE_REGULATORY"/>
    <property type="match status" value="1"/>
</dbReference>
<dbReference type="RefSeq" id="WP_075080962.1">
    <property type="nucleotide sequence ID" value="NZ_BDCO01000003.1"/>
</dbReference>
<dbReference type="OrthoDB" id="9778145at2"/>
<dbReference type="InterPro" id="IPR001867">
    <property type="entry name" value="OmpR/PhoB-type_DNA-bd"/>
</dbReference>
<keyword evidence="2" id="KW-0963">Cytoplasm</keyword>
<dbReference type="PANTHER" id="PTHR48111">
    <property type="entry name" value="REGULATOR OF RPOS"/>
    <property type="match status" value="1"/>
</dbReference>
<evidence type="ECO:0000256" key="9">
    <source>
        <dbReference type="PROSITE-ProRule" id="PRU01091"/>
    </source>
</evidence>
<comment type="subcellular location">
    <subcellularLocation>
        <location evidence="1">Cytoplasm</location>
    </subcellularLocation>
</comment>
<evidence type="ECO:0000256" key="4">
    <source>
        <dbReference type="ARBA" id="ARBA00023012"/>
    </source>
</evidence>
<dbReference type="EMBL" id="BDCO01000003">
    <property type="protein sequence ID" value="GAT35114.1"/>
    <property type="molecule type" value="Genomic_DNA"/>
</dbReference>
<evidence type="ECO:0000256" key="2">
    <source>
        <dbReference type="ARBA" id="ARBA00022490"/>
    </source>
</evidence>
<comment type="caution">
    <text evidence="12">The sequence shown here is derived from an EMBL/GenBank/DDBJ whole genome shotgun (WGS) entry which is preliminary data.</text>
</comment>
<dbReference type="GO" id="GO:0042802">
    <property type="term" value="F:identical protein binding"/>
    <property type="evidence" value="ECO:0007669"/>
    <property type="project" value="UniProtKB-ARBA"/>
</dbReference>
<dbReference type="InParanoid" id="A0A146GEL3"/>
<dbReference type="FunFam" id="3.40.50.2300:FF:000021">
    <property type="entry name" value="Two-component system response regulator KdpE"/>
    <property type="match status" value="1"/>
</dbReference>
<dbReference type="Proteomes" id="UP000076023">
    <property type="component" value="Unassembled WGS sequence"/>
</dbReference>
<keyword evidence="5" id="KW-0805">Transcription regulation</keyword>
<keyword evidence="4" id="KW-0902">Two-component regulatory system</keyword>
<keyword evidence="13" id="KW-1185">Reference proteome</keyword>
<protein>
    <submittedName>
        <fullName evidence="12">Two-component system, OmpR family</fullName>
    </submittedName>
</protein>
<dbReference type="SMART" id="SM00862">
    <property type="entry name" value="Trans_reg_C"/>
    <property type="match status" value="1"/>
</dbReference>
<dbReference type="Pfam" id="PF00486">
    <property type="entry name" value="Trans_reg_C"/>
    <property type="match status" value="1"/>
</dbReference>
<evidence type="ECO:0000256" key="6">
    <source>
        <dbReference type="ARBA" id="ARBA00023125"/>
    </source>
</evidence>
<dbReference type="CDD" id="cd17620">
    <property type="entry name" value="REC_OmpR_KdpE-like"/>
    <property type="match status" value="1"/>
</dbReference>
<dbReference type="SMART" id="SM00448">
    <property type="entry name" value="REC"/>
    <property type="match status" value="1"/>
</dbReference>
<dbReference type="Gene3D" id="6.10.250.690">
    <property type="match status" value="1"/>
</dbReference>
<feature type="DNA-binding region" description="OmpR/PhoB-type" evidence="9">
    <location>
        <begin position="124"/>
        <end position="223"/>
    </location>
</feature>
<dbReference type="Gene3D" id="3.40.50.2300">
    <property type="match status" value="1"/>
</dbReference>
<dbReference type="GO" id="GO:0000156">
    <property type="term" value="F:phosphorelay response regulator activity"/>
    <property type="evidence" value="ECO:0007669"/>
    <property type="project" value="TreeGrafter"/>
</dbReference>
<dbReference type="SUPFAM" id="SSF52172">
    <property type="entry name" value="CheY-like"/>
    <property type="match status" value="1"/>
</dbReference>
<accession>A0A146GEL3</accession>
<dbReference type="PROSITE" id="PS51755">
    <property type="entry name" value="OMPR_PHOB"/>
    <property type="match status" value="1"/>
</dbReference>
<evidence type="ECO:0000256" key="5">
    <source>
        <dbReference type="ARBA" id="ARBA00023015"/>
    </source>
</evidence>
<dbReference type="GO" id="GO:0005829">
    <property type="term" value="C:cytosol"/>
    <property type="evidence" value="ECO:0007669"/>
    <property type="project" value="TreeGrafter"/>
</dbReference>
<dbReference type="GO" id="GO:0045893">
    <property type="term" value="P:positive regulation of DNA-templated transcription"/>
    <property type="evidence" value="ECO:0007669"/>
    <property type="project" value="UniProtKB-ARBA"/>
</dbReference>
<evidence type="ECO:0000256" key="7">
    <source>
        <dbReference type="ARBA" id="ARBA00023163"/>
    </source>
</evidence>
<dbReference type="GO" id="GO:0000987">
    <property type="term" value="F:cis-regulatory region sequence-specific DNA binding"/>
    <property type="evidence" value="ECO:0007669"/>
    <property type="project" value="UniProtKB-ARBA"/>
</dbReference>
<dbReference type="FunCoup" id="A0A146GEL3">
    <property type="interactions" value="183"/>
</dbReference>
<keyword evidence="3 8" id="KW-0597">Phosphoprotein</keyword>
<evidence type="ECO:0000313" key="13">
    <source>
        <dbReference type="Proteomes" id="UP000076023"/>
    </source>
</evidence>
<evidence type="ECO:0000256" key="1">
    <source>
        <dbReference type="ARBA" id="ARBA00004496"/>
    </source>
</evidence>
<sequence length="229" mass="25417">MSNILVIDDEPQIRRLVRLVLEGVGHKVREATTGQDGLVEAASRQPDAIILDLGLPDLDGVTVLRRLREWTLLPVLILSVRDAEEDKVQALDAGADDYVTKPFSSAELLARLRVVLRRATPANDPVLECGPLRIDAAARLAWVHGEELSLSATEYSLLRELARHAGKIVTHKHLLATVWGPNATSQSQYLRVYVSHLRKKLTERGFPAEGLRTETGIGYRLQVPMEEGR</sequence>
<gene>
    <name evidence="12" type="ORF">TSACC_3175</name>
</gene>